<dbReference type="SUPFAM" id="SSF51735">
    <property type="entry name" value="NAD(P)-binding Rossmann-fold domains"/>
    <property type="match status" value="1"/>
</dbReference>
<evidence type="ECO:0000256" key="2">
    <source>
        <dbReference type="ARBA" id="ARBA00004994"/>
    </source>
</evidence>
<dbReference type="SUPFAM" id="SSF48179">
    <property type="entry name" value="6-phosphogluconate dehydrogenase C-terminal domain-like"/>
    <property type="match status" value="1"/>
</dbReference>
<evidence type="ECO:0000256" key="3">
    <source>
        <dbReference type="ARBA" id="ARBA00007870"/>
    </source>
</evidence>
<comment type="pathway">
    <text evidence="2 11">Cofactor biosynthesis; (R)-pantothenate biosynthesis; (R)-pantoate from 3-methyl-2-oxobutanoate: step 2/2.</text>
</comment>
<dbReference type="Pfam" id="PF02558">
    <property type="entry name" value="ApbA"/>
    <property type="match status" value="1"/>
</dbReference>
<evidence type="ECO:0000259" key="12">
    <source>
        <dbReference type="Pfam" id="PF02558"/>
    </source>
</evidence>
<evidence type="ECO:0000259" key="13">
    <source>
        <dbReference type="Pfam" id="PF08546"/>
    </source>
</evidence>
<evidence type="ECO:0000256" key="9">
    <source>
        <dbReference type="ARBA" id="ARBA00032024"/>
    </source>
</evidence>
<dbReference type="PANTHER" id="PTHR43765:SF2">
    <property type="entry name" value="2-DEHYDROPANTOATE 2-REDUCTASE"/>
    <property type="match status" value="1"/>
</dbReference>
<keyword evidence="15" id="KW-1185">Reference proteome</keyword>
<evidence type="ECO:0000256" key="8">
    <source>
        <dbReference type="ARBA" id="ARBA00023002"/>
    </source>
</evidence>
<dbReference type="NCBIfam" id="NF005093">
    <property type="entry name" value="PRK06522.2-4"/>
    <property type="match status" value="1"/>
</dbReference>
<comment type="caution">
    <text evidence="14">The sequence shown here is derived from an EMBL/GenBank/DDBJ whole genome shotgun (WGS) entry which is preliminary data.</text>
</comment>
<dbReference type="GO" id="GO:0008677">
    <property type="term" value="F:2-dehydropantoate 2-reductase activity"/>
    <property type="evidence" value="ECO:0007669"/>
    <property type="project" value="UniProtKB-EC"/>
</dbReference>
<evidence type="ECO:0000313" key="14">
    <source>
        <dbReference type="EMBL" id="MBS4189118.1"/>
    </source>
</evidence>
<evidence type="ECO:0000256" key="4">
    <source>
        <dbReference type="ARBA" id="ARBA00013014"/>
    </source>
</evidence>
<proteinExistence type="inferred from homology"/>
<evidence type="ECO:0000313" key="15">
    <source>
        <dbReference type="Proteomes" id="UP000681027"/>
    </source>
</evidence>
<evidence type="ECO:0000256" key="11">
    <source>
        <dbReference type="RuleBase" id="RU362068"/>
    </source>
</evidence>
<evidence type="ECO:0000256" key="7">
    <source>
        <dbReference type="ARBA" id="ARBA00022857"/>
    </source>
</evidence>
<dbReference type="EMBL" id="JAGYPM010000001">
    <property type="protein sequence ID" value="MBS4189118.1"/>
    <property type="molecule type" value="Genomic_DNA"/>
</dbReference>
<sequence length="301" mass="34678">MKIAIIGGGSIGLLYAHYLSKFHRVFLYVRTKEQKIKISSEGLIFEKNDSKWFDSFQTTEFSNWKGDEDITIIAVKQYHLQSVLTAMMKVVPFYTGTLLFLQNGMGHLKWLEIIKARNIYIGSVEHGANKVNLNHVIHTGNGITKLAYFKGQEQSVIKEMIQPLLDEFPFTFEADYIEMLQRKLIVNAVINPLTAVLNVRNGDLLSNPHYYHTFKELFEEICCVLNIEDKKGALSYIENICRKTSANRSSMLKDIDEERPTEVDAILGYVLEKSRENEKNAPLTEVFFHLIKGREYKREEG</sequence>
<comment type="similarity">
    <text evidence="3 11">Belongs to the ketopantoate reductase family.</text>
</comment>
<protein>
    <recommendedName>
        <fullName evidence="5 11">2-dehydropantoate 2-reductase</fullName>
        <ecNumber evidence="4 11">1.1.1.169</ecNumber>
    </recommendedName>
    <alternativeName>
        <fullName evidence="9 11">Ketopantoate reductase</fullName>
    </alternativeName>
</protein>
<dbReference type="Proteomes" id="UP000681027">
    <property type="component" value="Unassembled WGS sequence"/>
</dbReference>
<comment type="catalytic activity">
    <reaction evidence="10 11">
        <text>(R)-pantoate + NADP(+) = 2-dehydropantoate + NADPH + H(+)</text>
        <dbReference type="Rhea" id="RHEA:16233"/>
        <dbReference type="ChEBI" id="CHEBI:11561"/>
        <dbReference type="ChEBI" id="CHEBI:15378"/>
        <dbReference type="ChEBI" id="CHEBI:15980"/>
        <dbReference type="ChEBI" id="CHEBI:57783"/>
        <dbReference type="ChEBI" id="CHEBI:58349"/>
        <dbReference type="EC" id="1.1.1.169"/>
    </reaction>
</comment>
<feature type="domain" description="Ketopantoate reductase C-terminal" evidence="13">
    <location>
        <begin position="179"/>
        <end position="295"/>
    </location>
</feature>
<reference evidence="14 15" key="1">
    <citation type="submission" date="2021-05" db="EMBL/GenBank/DDBJ databases">
        <title>Novel Bacillus species.</title>
        <authorList>
            <person name="Liu G."/>
        </authorList>
    </citation>
    <scope>NUCLEOTIDE SEQUENCE [LARGE SCALE GENOMIC DNA]</scope>
    <source>
        <strain evidence="14 15">FJAT-49705</strain>
    </source>
</reference>
<organism evidence="14 15">
    <name type="scientific">Cytobacillus citreus</name>
    <dbReference type="NCBI Taxonomy" id="2833586"/>
    <lineage>
        <taxon>Bacteria</taxon>
        <taxon>Bacillati</taxon>
        <taxon>Bacillota</taxon>
        <taxon>Bacilli</taxon>
        <taxon>Bacillales</taxon>
        <taxon>Bacillaceae</taxon>
        <taxon>Cytobacillus</taxon>
    </lineage>
</organism>
<dbReference type="Gene3D" id="1.10.1040.10">
    <property type="entry name" value="N-(1-d-carboxylethyl)-l-norvaline Dehydrogenase, domain 2"/>
    <property type="match status" value="1"/>
</dbReference>
<comment type="function">
    <text evidence="1 11">Catalyzes the NADPH-dependent reduction of ketopantoate into pantoic acid.</text>
</comment>
<dbReference type="EC" id="1.1.1.169" evidence="4 11"/>
<dbReference type="InterPro" id="IPR003710">
    <property type="entry name" value="ApbA"/>
</dbReference>
<feature type="domain" description="Ketopantoate reductase N-terminal" evidence="12">
    <location>
        <begin position="3"/>
        <end position="150"/>
    </location>
</feature>
<dbReference type="InterPro" id="IPR013332">
    <property type="entry name" value="KPR_N"/>
</dbReference>
<dbReference type="PANTHER" id="PTHR43765">
    <property type="entry name" value="2-DEHYDROPANTOATE 2-REDUCTASE-RELATED"/>
    <property type="match status" value="1"/>
</dbReference>
<keyword evidence="8 11" id="KW-0560">Oxidoreductase</keyword>
<dbReference type="Gene3D" id="3.40.50.720">
    <property type="entry name" value="NAD(P)-binding Rossmann-like Domain"/>
    <property type="match status" value="1"/>
</dbReference>
<dbReference type="InterPro" id="IPR013752">
    <property type="entry name" value="KPA_reductase"/>
</dbReference>
<dbReference type="InterPro" id="IPR050838">
    <property type="entry name" value="Ketopantoate_reductase"/>
</dbReference>
<evidence type="ECO:0000256" key="10">
    <source>
        <dbReference type="ARBA" id="ARBA00048793"/>
    </source>
</evidence>
<name>A0ABS5NMW0_9BACI</name>
<dbReference type="InterPro" id="IPR013328">
    <property type="entry name" value="6PGD_dom2"/>
</dbReference>
<dbReference type="RefSeq" id="WP_213100594.1">
    <property type="nucleotide sequence ID" value="NZ_JAGYPM010000001.1"/>
</dbReference>
<evidence type="ECO:0000256" key="5">
    <source>
        <dbReference type="ARBA" id="ARBA00019465"/>
    </source>
</evidence>
<dbReference type="Pfam" id="PF08546">
    <property type="entry name" value="ApbA_C"/>
    <property type="match status" value="1"/>
</dbReference>
<evidence type="ECO:0000256" key="1">
    <source>
        <dbReference type="ARBA" id="ARBA00002919"/>
    </source>
</evidence>
<evidence type="ECO:0000256" key="6">
    <source>
        <dbReference type="ARBA" id="ARBA00022655"/>
    </source>
</evidence>
<gene>
    <name evidence="14" type="ORF">KHA94_02660</name>
</gene>
<dbReference type="NCBIfam" id="TIGR00745">
    <property type="entry name" value="apbA_panE"/>
    <property type="match status" value="1"/>
</dbReference>
<accession>A0ABS5NMW0</accession>
<dbReference type="InterPro" id="IPR036291">
    <property type="entry name" value="NAD(P)-bd_dom_sf"/>
</dbReference>
<keyword evidence="6 11" id="KW-0566">Pantothenate biosynthesis</keyword>
<dbReference type="InterPro" id="IPR008927">
    <property type="entry name" value="6-PGluconate_DH-like_C_sf"/>
</dbReference>
<keyword evidence="7 11" id="KW-0521">NADP</keyword>